<dbReference type="PROSITE" id="PS00175">
    <property type="entry name" value="PG_MUTASE"/>
    <property type="match status" value="1"/>
</dbReference>
<feature type="binding site" evidence="6 8">
    <location>
        <begin position="114"/>
        <end position="115"/>
    </location>
    <ligand>
        <name>substrate</name>
    </ligand>
</feature>
<comment type="similarity">
    <text evidence="2 6">Belongs to the phosphoglycerate mutase family. BPG-dependent PGAM subfamily.</text>
</comment>
<comment type="function">
    <text evidence="6 10">Catalyzes the interconversion of 2-phosphoglycerate and 3-phosphoglycerate.</text>
</comment>
<dbReference type="UniPathway" id="UPA00109">
    <property type="reaction ID" value="UER00186"/>
</dbReference>
<accession>A0A7C3FZL4</accession>
<feature type="binding site" evidence="6 8">
    <location>
        <position position="98"/>
    </location>
    <ligand>
        <name>substrate</name>
    </ligand>
</feature>
<dbReference type="InterPro" id="IPR005952">
    <property type="entry name" value="Phosphogly_mut1"/>
</dbReference>
<gene>
    <name evidence="6" type="primary">gpmA</name>
    <name evidence="11" type="ORF">ENJ46_02515</name>
</gene>
<dbReference type="CDD" id="cd07067">
    <property type="entry name" value="HP_PGM_like"/>
    <property type="match status" value="1"/>
</dbReference>
<comment type="subunit">
    <text evidence="6">Homodimer.</text>
</comment>
<feature type="active site" description="Tele-phosphohistidine intermediate" evidence="6 7">
    <location>
        <position position="9"/>
    </location>
</feature>
<evidence type="ECO:0000256" key="2">
    <source>
        <dbReference type="ARBA" id="ARBA00006717"/>
    </source>
</evidence>
<evidence type="ECO:0000256" key="5">
    <source>
        <dbReference type="ARBA" id="ARBA00023235"/>
    </source>
</evidence>
<dbReference type="GO" id="GO:0004619">
    <property type="term" value="F:phosphoglycerate mutase activity"/>
    <property type="evidence" value="ECO:0007669"/>
    <property type="project" value="UniProtKB-UniRule"/>
</dbReference>
<dbReference type="SMART" id="SM00855">
    <property type="entry name" value="PGAM"/>
    <property type="match status" value="1"/>
</dbReference>
<dbReference type="GO" id="GO:0006096">
    <property type="term" value="P:glycolytic process"/>
    <property type="evidence" value="ECO:0007669"/>
    <property type="project" value="UniProtKB-UniRule"/>
</dbReference>
<evidence type="ECO:0000256" key="1">
    <source>
        <dbReference type="ARBA" id="ARBA00000380"/>
    </source>
</evidence>
<dbReference type="SUPFAM" id="SSF53254">
    <property type="entry name" value="Phosphoglycerate mutase-like"/>
    <property type="match status" value="1"/>
</dbReference>
<keyword evidence="3 6" id="KW-0312">Gluconeogenesis</keyword>
<reference evidence="11" key="1">
    <citation type="journal article" date="2020" name="mSystems">
        <title>Genome- and Community-Level Interaction Insights into Carbon Utilization and Element Cycling Functions of Hydrothermarchaeota in Hydrothermal Sediment.</title>
        <authorList>
            <person name="Zhou Z."/>
            <person name="Liu Y."/>
            <person name="Xu W."/>
            <person name="Pan J."/>
            <person name="Luo Z.H."/>
            <person name="Li M."/>
        </authorList>
    </citation>
    <scope>NUCLEOTIDE SEQUENCE [LARGE SCALE GENOMIC DNA]</scope>
    <source>
        <strain evidence="11">HyVt-489</strain>
    </source>
</reference>
<comment type="pathway">
    <text evidence="6 10">Carbohydrate degradation; glycolysis; pyruvate from D-glyceraldehyde 3-phosphate: step 3/5.</text>
</comment>
<feature type="binding site" evidence="6 8">
    <location>
        <position position="60"/>
    </location>
    <ligand>
        <name>substrate</name>
    </ligand>
</feature>
<feature type="binding site" evidence="6 8">
    <location>
        <begin position="8"/>
        <end position="15"/>
    </location>
    <ligand>
        <name>substrate</name>
    </ligand>
</feature>
<comment type="catalytic activity">
    <reaction evidence="1 6 10">
        <text>(2R)-2-phosphoglycerate = (2R)-3-phosphoglycerate</text>
        <dbReference type="Rhea" id="RHEA:15901"/>
        <dbReference type="ChEBI" id="CHEBI:58272"/>
        <dbReference type="ChEBI" id="CHEBI:58289"/>
        <dbReference type="EC" id="5.4.2.11"/>
    </reaction>
</comment>
<dbReference type="FunFam" id="3.40.50.1240:FF:000003">
    <property type="entry name" value="2,3-bisphosphoglycerate-dependent phosphoglycerate mutase"/>
    <property type="match status" value="1"/>
</dbReference>
<evidence type="ECO:0000256" key="6">
    <source>
        <dbReference type="HAMAP-Rule" id="MF_01039"/>
    </source>
</evidence>
<name>A0A7C3FZL4_9PROT</name>
<feature type="binding site" evidence="6 8">
    <location>
        <begin position="87"/>
        <end position="90"/>
    </location>
    <ligand>
        <name>substrate</name>
    </ligand>
</feature>
<evidence type="ECO:0000256" key="9">
    <source>
        <dbReference type="PIRSR" id="PIRSR613078-3"/>
    </source>
</evidence>
<dbReference type="EMBL" id="DRMN01000166">
    <property type="protein sequence ID" value="HFB54771.1"/>
    <property type="molecule type" value="Genomic_DNA"/>
</dbReference>
<evidence type="ECO:0000313" key="11">
    <source>
        <dbReference type="EMBL" id="HFB54771.1"/>
    </source>
</evidence>
<dbReference type="EC" id="5.4.2.11" evidence="6 10"/>
<evidence type="ECO:0000256" key="7">
    <source>
        <dbReference type="PIRSR" id="PIRSR613078-1"/>
    </source>
</evidence>
<feature type="site" description="Transition state stabilizer" evidence="6 9">
    <location>
        <position position="182"/>
    </location>
</feature>
<evidence type="ECO:0000256" key="10">
    <source>
        <dbReference type="RuleBase" id="RU004512"/>
    </source>
</evidence>
<evidence type="ECO:0000256" key="3">
    <source>
        <dbReference type="ARBA" id="ARBA00022432"/>
    </source>
</evidence>
<comment type="caution">
    <text evidence="11">The sequence shown here is derived from an EMBL/GenBank/DDBJ whole genome shotgun (WGS) entry which is preliminary data.</text>
</comment>
<keyword evidence="4 6" id="KW-0324">Glycolysis</keyword>
<keyword evidence="5 6" id="KW-0413">Isomerase</keyword>
<dbReference type="NCBIfam" id="TIGR01258">
    <property type="entry name" value="pgm_1"/>
    <property type="match status" value="1"/>
</dbReference>
<evidence type="ECO:0000256" key="4">
    <source>
        <dbReference type="ARBA" id="ARBA00023152"/>
    </source>
</evidence>
<proteinExistence type="inferred from homology"/>
<dbReference type="Gene3D" id="3.40.50.1240">
    <property type="entry name" value="Phosphoglycerate mutase-like"/>
    <property type="match status" value="1"/>
</dbReference>
<dbReference type="NCBIfam" id="NF010713">
    <property type="entry name" value="PRK14115.1"/>
    <property type="match status" value="1"/>
</dbReference>
<sequence length="246" mass="27783">MTLLALCRHGQSEWNLQNRFTGWVDVNLTERGEAEARKGGELLAAQGIRFDGAYTSYLTRAIRTLWLGLEALDQCYIPVVKDWRLNERHYGGLTGLNKQETREKHGDEQVHIWRRSFDIPPPIIDPTHQYHPANDPRYKGVDVNLLPGGESLKLTMDRVLPYFEHDIVPDILAGKTLLISAHGNSLRALLKHLFHVSDADIPGYEFPTGNPLLIELKDGTLDVLSARYLDEARAKELPEILSSNGL</sequence>
<evidence type="ECO:0000256" key="8">
    <source>
        <dbReference type="PIRSR" id="PIRSR613078-2"/>
    </source>
</evidence>
<dbReference type="AlphaFoldDB" id="A0A7C3FZL4"/>
<organism evidence="11">
    <name type="scientific">Hellea balneolensis</name>
    <dbReference type="NCBI Taxonomy" id="287478"/>
    <lineage>
        <taxon>Bacteria</taxon>
        <taxon>Pseudomonadati</taxon>
        <taxon>Pseudomonadota</taxon>
        <taxon>Alphaproteobacteria</taxon>
        <taxon>Maricaulales</taxon>
        <taxon>Robiginitomaculaceae</taxon>
        <taxon>Hellea</taxon>
    </lineage>
</organism>
<protein>
    <recommendedName>
        <fullName evidence="6 10">2,3-bisphosphoglycerate-dependent phosphoglycerate mutase</fullName>
        <shortName evidence="6">BPG-dependent PGAM</shortName>
        <shortName evidence="6">PGAM</shortName>
        <shortName evidence="6">Phosphoglyceromutase</shortName>
        <shortName evidence="6">dPGM</shortName>
        <ecNumber evidence="6 10">5.4.2.11</ecNumber>
    </recommendedName>
</protein>
<dbReference type="GO" id="GO:0006094">
    <property type="term" value="P:gluconeogenesis"/>
    <property type="evidence" value="ECO:0007669"/>
    <property type="project" value="UniProtKB-UniRule"/>
</dbReference>
<dbReference type="InterPro" id="IPR013078">
    <property type="entry name" value="His_Pase_superF_clade-1"/>
</dbReference>
<dbReference type="HAMAP" id="MF_01039">
    <property type="entry name" value="PGAM_GpmA"/>
    <property type="match status" value="1"/>
</dbReference>
<dbReference type="Pfam" id="PF00300">
    <property type="entry name" value="His_Phos_1"/>
    <property type="match status" value="1"/>
</dbReference>
<dbReference type="Proteomes" id="UP000886042">
    <property type="component" value="Unassembled WGS sequence"/>
</dbReference>
<feature type="binding site" evidence="6 8">
    <location>
        <begin position="21"/>
        <end position="22"/>
    </location>
    <ligand>
        <name>substrate</name>
    </ligand>
</feature>
<dbReference type="PANTHER" id="PTHR11931">
    <property type="entry name" value="PHOSPHOGLYCERATE MUTASE"/>
    <property type="match status" value="1"/>
</dbReference>
<dbReference type="InterPro" id="IPR029033">
    <property type="entry name" value="His_PPase_superfam"/>
</dbReference>
<feature type="active site" description="Proton donor/acceptor" evidence="6 7">
    <location>
        <position position="87"/>
    </location>
</feature>
<dbReference type="InterPro" id="IPR001345">
    <property type="entry name" value="PG/BPGM_mutase_AS"/>
</dbReference>
<feature type="binding site" evidence="6 8">
    <location>
        <begin position="183"/>
        <end position="184"/>
    </location>
    <ligand>
        <name>substrate</name>
    </ligand>
</feature>